<protein>
    <submittedName>
        <fullName evidence="2">Uncharacterized protein</fullName>
    </submittedName>
</protein>
<reference evidence="2 3" key="1">
    <citation type="submission" date="2018-08" db="EMBL/GenBank/DDBJ databases">
        <title>A genome reference for cultivated species of the human gut microbiota.</title>
        <authorList>
            <person name="Zou Y."/>
            <person name="Xue W."/>
            <person name="Luo G."/>
        </authorList>
    </citation>
    <scope>NUCLEOTIDE SEQUENCE [LARGE SCALE GENOMIC DNA]</scope>
    <source>
        <strain evidence="2 3">AF48-16</strain>
    </source>
</reference>
<feature type="transmembrane region" description="Helical" evidence="1">
    <location>
        <begin position="451"/>
        <end position="474"/>
    </location>
</feature>
<feature type="transmembrane region" description="Helical" evidence="1">
    <location>
        <begin position="89"/>
        <end position="108"/>
    </location>
</feature>
<gene>
    <name evidence="2" type="ORF">DW084_12525</name>
</gene>
<sequence length="515" mass="58406">MKSLISLTFLKAKGLVRYYFSRPLSAIILIIALVFLLFPVAGIFFSGQENFMSIQQIAITNLSVSAIASGFLIISLFSKKQALFYQVDAHFLFIGPYSTKQILGYAILFSLSQSVTVALGIIFFLCVILGQLFSLSFVYLLYLFWSTLLFFFFWELVTGIWYINELIRERKTYFRLLLASAALLGILGFIGFNYFTTNHLLEALLSLTNQTFFYFVPIIGWGKWLMDGYSSQSLSHLLLSNGFYLLSCLLLSVRLCTLKGYFFEQAIQDSEEASEMLQEALEGKNHESTKVSDASVSYRKLAGASLSKHILLMKKKKRILSTNERMTLGSLLLLTFVFKDIYAMAGIIWLTLLSLVKDTGVEEEMKNIYIYMIPDSSAKKLFYTMLIPFLKAGMIIVLPLVSLLIFFDPSFFLWLNVTLVLFSFLLVFFVGNLLSLRWLKDRNNLLTQSLIRYLVMLAACVPLVLIIGGMYFLHPELLRNIVLLASIITICNLLIASIGGYFCLDLLNGNGLYSE</sequence>
<feature type="transmembrane region" description="Helical" evidence="1">
    <location>
        <begin position="139"/>
        <end position="164"/>
    </location>
</feature>
<evidence type="ECO:0000256" key="1">
    <source>
        <dbReference type="SAM" id="Phobius"/>
    </source>
</evidence>
<dbReference type="EMBL" id="QRMZ01000017">
    <property type="protein sequence ID" value="RHK05654.1"/>
    <property type="molecule type" value="Genomic_DNA"/>
</dbReference>
<comment type="caution">
    <text evidence="2">The sequence shown here is derived from an EMBL/GenBank/DDBJ whole genome shotgun (WGS) entry which is preliminary data.</text>
</comment>
<keyword evidence="1" id="KW-1133">Transmembrane helix</keyword>
<dbReference type="Pfam" id="PF16962">
    <property type="entry name" value="ABC_export"/>
    <property type="match status" value="1"/>
</dbReference>
<feature type="transmembrane region" description="Helical" evidence="1">
    <location>
        <begin position="24"/>
        <end position="45"/>
    </location>
</feature>
<keyword evidence="1" id="KW-0472">Membrane</keyword>
<feature type="transmembrane region" description="Helical" evidence="1">
    <location>
        <begin position="331"/>
        <end position="356"/>
    </location>
</feature>
<accession>A0A415ERI1</accession>
<feature type="transmembrane region" description="Helical" evidence="1">
    <location>
        <begin position="237"/>
        <end position="255"/>
    </location>
</feature>
<feature type="transmembrane region" description="Helical" evidence="1">
    <location>
        <begin position="115"/>
        <end position="133"/>
    </location>
</feature>
<evidence type="ECO:0000313" key="3">
    <source>
        <dbReference type="Proteomes" id="UP000286288"/>
    </source>
</evidence>
<feature type="transmembrane region" description="Helical" evidence="1">
    <location>
        <begin position="176"/>
        <end position="195"/>
    </location>
</feature>
<proteinExistence type="predicted"/>
<feature type="transmembrane region" description="Helical" evidence="1">
    <location>
        <begin position="207"/>
        <end position="225"/>
    </location>
</feature>
<evidence type="ECO:0000313" key="2">
    <source>
        <dbReference type="EMBL" id="RHK05654.1"/>
    </source>
</evidence>
<feature type="transmembrane region" description="Helical" evidence="1">
    <location>
        <begin position="480"/>
        <end position="504"/>
    </location>
</feature>
<name>A0A415ERI1_ENTCA</name>
<dbReference type="InterPro" id="IPR031584">
    <property type="entry name" value="Put_ABC_export"/>
</dbReference>
<feature type="transmembrane region" description="Helical" evidence="1">
    <location>
        <begin position="381"/>
        <end position="407"/>
    </location>
</feature>
<dbReference type="Proteomes" id="UP000286288">
    <property type="component" value="Unassembled WGS sequence"/>
</dbReference>
<feature type="transmembrane region" description="Helical" evidence="1">
    <location>
        <begin position="413"/>
        <end position="439"/>
    </location>
</feature>
<feature type="transmembrane region" description="Helical" evidence="1">
    <location>
        <begin position="57"/>
        <end position="77"/>
    </location>
</feature>
<keyword evidence="1" id="KW-0812">Transmembrane</keyword>
<dbReference type="AlphaFoldDB" id="A0A415ERI1"/>
<organism evidence="2 3">
    <name type="scientific">Enterococcus casseliflavus</name>
    <name type="common">Enterococcus flavescens</name>
    <dbReference type="NCBI Taxonomy" id="37734"/>
    <lineage>
        <taxon>Bacteria</taxon>
        <taxon>Bacillati</taxon>
        <taxon>Bacillota</taxon>
        <taxon>Bacilli</taxon>
        <taxon>Lactobacillales</taxon>
        <taxon>Enterococcaceae</taxon>
        <taxon>Enterococcus</taxon>
    </lineage>
</organism>